<keyword evidence="1" id="KW-0732">Signal</keyword>
<dbReference type="SMART" id="SM00564">
    <property type="entry name" value="PQQ"/>
    <property type="match status" value="5"/>
</dbReference>
<feature type="domain" description="Pyrrolo-quinoline quinone repeat" evidence="3">
    <location>
        <begin position="189"/>
        <end position="396"/>
    </location>
</feature>
<dbReference type="InterPro" id="IPR002372">
    <property type="entry name" value="PQQ_rpt_dom"/>
</dbReference>
<evidence type="ECO:0000256" key="1">
    <source>
        <dbReference type="SAM" id="SignalP"/>
    </source>
</evidence>
<dbReference type="Pfam" id="PF01011">
    <property type="entry name" value="PQQ"/>
    <property type="match status" value="1"/>
</dbReference>
<dbReference type="PANTHER" id="PTHR34512:SF30">
    <property type="entry name" value="OUTER MEMBRANE PROTEIN ASSEMBLY FACTOR BAMB"/>
    <property type="match status" value="1"/>
</dbReference>
<dbReference type="InterPro" id="IPR011047">
    <property type="entry name" value="Quinoprotein_ADH-like_sf"/>
</dbReference>
<dbReference type="PROSITE" id="PS51257">
    <property type="entry name" value="PROKAR_LIPOPROTEIN"/>
    <property type="match status" value="1"/>
</dbReference>
<accession>A0A7V5NXS4</accession>
<protein>
    <submittedName>
        <fullName evidence="4">Dehydrogenase</fullName>
    </submittedName>
</protein>
<gene>
    <name evidence="4" type="ORF">ENK01_04490</name>
</gene>
<dbReference type="EMBL" id="DROP01000300">
    <property type="protein sequence ID" value="HHI89194.1"/>
    <property type="molecule type" value="Genomic_DNA"/>
</dbReference>
<dbReference type="PANTHER" id="PTHR34512">
    <property type="entry name" value="CELL SURFACE PROTEIN"/>
    <property type="match status" value="1"/>
</dbReference>
<feature type="non-terminal residue" evidence="4">
    <location>
        <position position="463"/>
    </location>
</feature>
<feature type="signal peptide" evidence="1">
    <location>
        <begin position="1"/>
        <end position="25"/>
    </location>
</feature>
<comment type="caution">
    <text evidence="4">The sequence shown here is derived from an EMBL/GenBank/DDBJ whole genome shotgun (WGS) entry which is preliminary data.</text>
</comment>
<reference evidence="4" key="1">
    <citation type="journal article" date="2020" name="mSystems">
        <title>Genome- and Community-Level Interaction Insights into Carbon Utilization and Element Cycling Functions of Hydrothermarchaeota in Hydrothermal Sediment.</title>
        <authorList>
            <person name="Zhou Z."/>
            <person name="Liu Y."/>
            <person name="Xu W."/>
            <person name="Pan J."/>
            <person name="Luo Z.H."/>
            <person name="Li M."/>
        </authorList>
    </citation>
    <scope>NUCLEOTIDE SEQUENCE [LARGE SCALE GENOMIC DNA]</scope>
    <source>
        <strain evidence="4">HyVt-538</strain>
    </source>
</reference>
<feature type="domain" description="Pyrrolo-quinoline quinone repeat" evidence="2">
    <location>
        <begin position="100"/>
        <end position="168"/>
    </location>
</feature>
<sequence length="463" mass="50015">MRRLRKTGFLTIVLVAGLFSLSACSTLSKVNPFGGKDEVSEVKVDPDRISILTLDDKLEVSGAIAPSDIILPDAYTNPDWPQTGGYATHSVQRTDAPGPLRKVWSRSVGKGSFRKGRLTASPVVADGRIYTLDAANKVTALDAQTGERVWSKKITVKSRGKTRRGKRKLVERIKDPLTFRDRGGKDTESIGGGVALADGRLYVSSGLGVVLALDAQTGKEIWRKRTFSPIQSAPTVADGRVFVISDDNELYAIDADTGEVEWTYQAIIEMARMLTSPAPAVIEDVVIAPFSSGEVVALKVQNGGVLWQDSLNASRQLTPLATLNDIASGPVIADGYVFVTGQSGEFAAFDFRTGQQVWSQPAGSLGFPLVVGDYIYTVTTEGQVVCMTKADGTVAWLTQLPVFKKAKKRKKRISWAGPVMAGDRLLLMSSRGRAVELNPWSGKIIREFKLAGPVFISPIVANN</sequence>
<dbReference type="InterPro" id="IPR018391">
    <property type="entry name" value="PQQ_b-propeller_rpt"/>
</dbReference>
<evidence type="ECO:0000313" key="4">
    <source>
        <dbReference type="EMBL" id="HHI89194.1"/>
    </source>
</evidence>
<dbReference type="AlphaFoldDB" id="A0A7V5NXS4"/>
<name>A0A7V5NXS4_9PROT</name>
<feature type="chain" id="PRO_5030588916" evidence="1">
    <location>
        <begin position="26"/>
        <end position="463"/>
    </location>
</feature>
<evidence type="ECO:0000259" key="3">
    <source>
        <dbReference type="Pfam" id="PF13360"/>
    </source>
</evidence>
<evidence type="ECO:0000259" key="2">
    <source>
        <dbReference type="Pfam" id="PF01011"/>
    </source>
</evidence>
<dbReference type="SUPFAM" id="SSF50998">
    <property type="entry name" value="Quinoprotein alcohol dehydrogenase-like"/>
    <property type="match status" value="1"/>
</dbReference>
<dbReference type="Pfam" id="PF13360">
    <property type="entry name" value="PQQ_2"/>
    <property type="match status" value="1"/>
</dbReference>
<proteinExistence type="predicted"/>
<organism evidence="4">
    <name type="scientific">Hellea balneolensis</name>
    <dbReference type="NCBI Taxonomy" id="287478"/>
    <lineage>
        <taxon>Bacteria</taxon>
        <taxon>Pseudomonadati</taxon>
        <taxon>Pseudomonadota</taxon>
        <taxon>Alphaproteobacteria</taxon>
        <taxon>Maricaulales</taxon>
        <taxon>Robiginitomaculaceae</taxon>
        <taxon>Hellea</taxon>
    </lineage>
</organism>
<dbReference type="Proteomes" id="UP000885806">
    <property type="component" value="Unassembled WGS sequence"/>
</dbReference>
<dbReference type="InterPro" id="IPR015943">
    <property type="entry name" value="WD40/YVTN_repeat-like_dom_sf"/>
</dbReference>
<dbReference type="Gene3D" id="2.130.10.10">
    <property type="entry name" value="YVTN repeat-like/Quinoprotein amine dehydrogenase"/>
    <property type="match status" value="1"/>
</dbReference>